<feature type="region of interest" description="Disordered" evidence="1">
    <location>
        <begin position="23"/>
        <end position="87"/>
    </location>
</feature>
<name>A0ABD3V195_SINWO</name>
<feature type="transmembrane region" description="Helical" evidence="2">
    <location>
        <begin position="437"/>
        <end position="457"/>
    </location>
</feature>
<accession>A0ABD3V195</accession>
<evidence type="ECO:0000259" key="3">
    <source>
        <dbReference type="Pfam" id="PF23000"/>
    </source>
</evidence>
<reference evidence="4 5" key="1">
    <citation type="submission" date="2024-11" db="EMBL/GenBank/DDBJ databases">
        <title>Chromosome-level genome assembly of the freshwater bivalve Anodonta woodiana.</title>
        <authorList>
            <person name="Chen X."/>
        </authorList>
    </citation>
    <scope>NUCLEOTIDE SEQUENCE [LARGE SCALE GENOMIC DNA]</scope>
    <source>
        <strain evidence="4">MN2024</strain>
        <tissue evidence="4">Gills</tissue>
    </source>
</reference>
<feature type="transmembrane region" description="Helical" evidence="2">
    <location>
        <begin position="127"/>
        <end position="155"/>
    </location>
</feature>
<proteinExistence type="predicted"/>
<dbReference type="EMBL" id="JBJQND010000014">
    <property type="protein sequence ID" value="KAL3855409.1"/>
    <property type="molecule type" value="Genomic_DNA"/>
</dbReference>
<gene>
    <name evidence="4" type="ORF">ACJMK2_014620</name>
</gene>
<feature type="transmembrane region" description="Helical" evidence="2">
    <location>
        <begin position="523"/>
        <end position="545"/>
    </location>
</feature>
<feature type="transmembrane region" description="Helical" evidence="2">
    <location>
        <begin position="287"/>
        <end position="313"/>
    </location>
</feature>
<dbReference type="Proteomes" id="UP001634394">
    <property type="component" value="Unassembled WGS sequence"/>
</dbReference>
<feature type="transmembrane region" description="Helical" evidence="2">
    <location>
        <begin position="370"/>
        <end position="390"/>
    </location>
</feature>
<keyword evidence="5" id="KW-1185">Reference proteome</keyword>
<dbReference type="InterPro" id="IPR055120">
    <property type="entry name" value="Chs-1/2_IV_N"/>
</dbReference>
<feature type="transmembrane region" description="Helical" evidence="2">
    <location>
        <begin position="230"/>
        <end position="252"/>
    </location>
</feature>
<feature type="domain" description="Chitin synthase chs-1/2 N-terminal putative transporter" evidence="3">
    <location>
        <begin position="128"/>
        <end position="349"/>
    </location>
</feature>
<dbReference type="Pfam" id="PF23000">
    <property type="entry name" value="ChitinSynthase_IV_N"/>
    <property type="match status" value="1"/>
</dbReference>
<keyword evidence="2" id="KW-1133">Transmembrane helix</keyword>
<protein>
    <recommendedName>
        <fullName evidence="3">Chitin synthase chs-1/2 N-terminal putative transporter domain-containing protein</fullName>
    </recommendedName>
</protein>
<evidence type="ECO:0000313" key="5">
    <source>
        <dbReference type="Proteomes" id="UP001634394"/>
    </source>
</evidence>
<feature type="transmembrane region" description="Helical" evidence="2">
    <location>
        <begin position="464"/>
        <end position="489"/>
    </location>
</feature>
<dbReference type="AlphaFoldDB" id="A0ABD3V195"/>
<evidence type="ECO:0000256" key="2">
    <source>
        <dbReference type="SAM" id="Phobius"/>
    </source>
</evidence>
<feature type="transmembrane region" description="Helical" evidence="2">
    <location>
        <begin position="193"/>
        <end position="218"/>
    </location>
</feature>
<evidence type="ECO:0000313" key="4">
    <source>
        <dbReference type="EMBL" id="KAL3855409.1"/>
    </source>
</evidence>
<sequence length="588" mass="66424">MKKSWKVDAKDLYVYYDIETNVTVKTMEQKEGSSKEDGSNTDKITRRKRDRSAQKADVTAQSGEERSDQQHGNNQTPDLPIRKRVNIRVDNEADEEETQYYWDIMRDTRAEEHLSVPNDRMLHGVYVAVKVTVCIILFLLVLTTAVVSKLCLVLITSNIFPPRNDTNDTTSYWVQKSVHYTISYPTDTTNVQWIWAMVLIISAPYFFTAISCGWKLIVKNKSSDSGWTGFVMVMILETLHSLGLCMFVFMVLPSLDPLAGVMVCFQVAWLPGLLGTISRHTHPSRAWIVRTMLIMGVLLQIGAMGLTYIYYVLESQMDHFQAVFHTLSPILVSMCWWDNYLNLEKGKGTISDTIAGFICKIHNRRKKFNFVCNLWKIFITFIFPLLLFGIPCHNGVDCINAMFGNLHNLSIAQGVQDFLVGKTNVIAAPSFGHCDNYLPIIVAIISIVCSGLCYNAAKIGCNILAQIACMSLPLAISSPVAIGILLGYMGRNIHGNNQTCDLPFPYWSDESIKMTEYVVISDYWMIITAGICGYVSFLMISYHAWLPGTKRLQKSEELFARSSYCGVLLCQSLPLNRKRMEHDKVTGT</sequence>
<comment type="caution">
    <text evidence="4">The sequence shown here is derived from an EMBL/GenBank/DDBJ whole genome shotgun (WGS) entry which is preliminary data.</text>
</comment>
<feature type="compositionally biased region" description="Basic and acidic residues" evidence="1">
    <location>
        <begin position="27"/>
        <end position="44"/>
    </location>
</feature>
<feature type="non-terminal residue" evidence="4">
    <location>
        <position position="588"/>
    </location>
</feature>
<evidence type="ECO:0000256" key="1">
    <source>
        <dbReference type="SAM" id="MobiDB-lite"/>
    </source>
</evidence>
<keyword evidence="2" id="KW-0472">Membrane</keyword>
<keyword evidence="2" id="KW-0812">Transmembrane</keyword>
<organism evidence="4 5">
    <name type="scientific">Sinanodonta woodiana</name>
    <name type="common">Chinese pond mussel</name>
    <name type="synonym">Anodonta woodiana</name>
    <dbReference type="NCBI Taxonomy" id="1069815"/>
    <lineage>
        <taxon>Eukaryota</taxon>
        <taxon>Metazoa</taxon>
        <taxon>Spiralia</taxon>
        <taxon>Lophotrochozoa</taxon>
        <taxon>Mollusca</taxon>
        <taxon>Bivalvia</taxon>
        <taxon>Autobranchia</taxon>
        <taxon>Heteroconchia</taxon>
        <taxon>Palaeoheterodonta</taxon>
        <taxon>Unionida</taxon>
        <taxon>Unionoidea</taxon>
        <taxon>Unionidae</taxon>
        <taxon>Unioninae</taxon>
        <taxon>Sinanodonta</taxon>
    </lineage>
</organism>